<dbReference type="GO" id="GO:0003697">
    <property type="term" value="F:single-stranded DNA binding"/>
    <property type="evidence" value="ECO:0007669"/>
    <property type="project" value="TreeGrafter"/>
</dbReference>
<evidence type="ECO:0000256" key="9">
    <source>
        <dbReference type="ARBA" id="ARBA00023204"/>
    </source>
</evidence>
<keyword evidence="10" id="KW-0539">Nucleus</keyword>
<dbReference type="GO" id="GO:0005737">
    <property type="term" value="C:cytoplasm"/>
    <property type="evidence" value="ECO:0007669"/>
    <property type="project" value="TreeGrafter"/>
</dbReference>
<dbReference type="InterPro" id="IPR036691">
    <property type="entry name" value="Endo/exonu/phosph_ase_sf"/>
</dbReference>
<comment type="cofactor">
    <cofactor evidence="2">
        <name>Mg(2+)</name>
        <dbReference type="ChEBI" id="CHEBI:18420"/>
    </cofactor>
</comment>
<comment type="subcellular location">
    <subcellularLocation>
        <location evidence="3">Nucleus</location>
    </subcellularLocation>
</comment>
<evidence type="ECO:0000256" key="1">
    <source>
        <dbReference type="ARBA" id="ARBA00001936"/>
    </source>
</evidence>
<evidence type="ECO:0000256" key="5">
    <source>
        <dbReference type="ARBA" id="ARBA00022723"/>
    </source>
</evidence>
<keyword evidence="9" id="KW-0234">DNA repair</keyword>
<organism evidence="11 12">
    <name type="scientific">Geodia barretti</name>
    <name type="common">Barrett's horny sponge</name>
    <dbReference type="NCBI Taxonomy" id="519541"/>
    <lineage>
        <taxon>Eukaryota</taxon>
        <taxon>Metazoa</taxon>
        <taxon>Porifera</taxon>
        <taxon>Demospongiae</taxon>
        <taxon>Heteroscleromorpha</taxon>
        <taxon>Tetractinellida</taxon>
        <taxon>Astrophorina</taxon>
        <taxon>Geodiidae</taxon>
        <taxon>Geodia</taxon>
    </lineage>
</organism>
<keyword evidence="8" id="KW-0460">Magnesium</keyword>
<dbReference type="GO" id="GO:0046872">
    <property type="term" value="F:metal ion binding"/>
    <property type="evidence" value="ECO:0007669"/>
    <property type="project" value="UniProtKB-KW"/>
</dbReference>
<dbReference type="AlphaFoldDB" id="A0AA35R6Q2"/>
<feature type="non-terminal residue" evidence="11">
    <location>
        <position position="178"/>
    </location>
</feature>
<evidence type="ECO:0000256" key="8">
    <source>
        <dbReference type="ARBA" id="ARBA00022842"/>
    </source>
</evidence>
<dbReference type="EMBL" id="CASHTH010000635">
    <property type="protein sequence ID" value="CAI8005804.1"/>
    <property type="molecule type" value="Genomic_DNA"/>
</dbReference>
<keyword evidence="6" id="KW-0227">DNA damage</keyword>
<protein>
    <submittedName>
        <fullName evidence="11">Tyrosyl-DNA phosphodiesterase 2</fullName>
    </submittedName>
</protein>
<dbReference type="GO" id="GO:0006302">
    <property type="term" value="P:double-strand break repair"/>
    <property type="evidence" value="ECO:0007669"/>
    <property type="project" value="TreeGrafter"/>
</dbReference>
<reference evidence="11" key="1">
    <citation type="submission" date="2023-03" db="EMBL/GenBank/DDBJ databases">
        <authorList>
            <person name="Steffen K."/>
            <person name="Cardenas P."/>
        </authorList>
    </citation>
    <scope>NUCLEOTIDE SEQUENCE</scope>
</reference>
<comment type="cofactor">
    <cofactor evidence="1">
        <name>Mn(2+)</name>
        <dbReference type="ChEBI" id="CHEBI:29035"/>
    </cofactor>
</comment>
<comment type="caution">
    <text evidence="11">The sequence shown here is derived from an EMBL/GenBank/DDBJ whole genome shotgun (WGS) entry which is preliminary data.</text>
</comment>
<keyword evidence="12" id="KW-1185">Reference proteome</keyword>
<evidence type="ECO:0000256" key="6">
    <source>
        <dbReference type="ARBA" id="ARBA00022763"/>
    </source>
</evidence>
<dbReference type="PANTHER" id="PTHR15822">
    <property type="entry name" value="TRAF AND TNF RECEPTOR-ASSOCIATED PROTEIN"/>
    <property type="match status" value="1"/>
</dbReference>
<keyword evidence="5" id="KW-0479">Metal-binding</keyword>
<evidence type="ECO:0000256" key="7">
    <source>
        <dbReference type="ARBA" id="ARBA00022801"/>
    </source>
</evidence>
<dbReference type="PANTHER" id="PTHR15822:SF4">
    <property type="entry name" value="TYROSYL-DNA PHOSPHODIESTERASE 2"/>
    <property type="match status" value="1"/>
</dbReference>
<evidence type="ECO:0000313" key="11">
    <source>
        <dbReference type="EMBL" id="CAI8005804.1"/>
    </source>
</evidence>
<dbReference type="GO" id="GO:0004518">
    <property type="term" value="F:nuclease activity"/>
    <property type="evidence" value="ECO:0007669"/>
    <property type="project" value="UniProtKB-KW"/>
</dbReference>
<dbReference type="GO" id="GO:0070260">
    <property type="term" value="F:5'-tyrosyl-DNA phosphodiesterase activity"/>
    <property type="evidence" value="ECO:0007669"/>
    <property type="project" value="TreeGrafter"/>
</dbReference>
<proteinExistence type="predicted"/>
<sequence>MGNLSSPAESVAQSVRRRASHGGETDTNTLHILSWNIDGLCGQFTNERAAVVCDVIDERKPEVVYLQEIVGPTWNLLTKRLGNAYFLYRDEEIATSWHYFCVLLIRKNSAVVPKSNHPEILRFPESQQKRYLIQMRVNFRGIPILLLTSHLESLVRYAGERKNQLRTCFRIMKEELGR</sequence>
<evidence type="ECO:0000313" key="12">
    <source>
        <dbReference type="Proteomes" id="UP001174909"/>
    </source>
</evidence>
<accession>A0AA35R6Q2</accession>
<evidence type="ECO:0000256" key="4">
    <source>
        <dbReference type="ARBA" id="ARBA00022722"/>
    </source>
</evidence>
<dbReference type="Proteomes" id="UP001174909">
    <property type="component" value="Unassembled WGS sequence"/>
</dbReference>
<evidence type="ECO:0000256" key="2">
    <source>
        <dbReference type="ARBA" id="ARBA00001946"/>
    </source>
</evidence>
<keyword evidence="4" id="KW-0540">Nuclease</keyword>
<gene>
    <name evidence="11" type="ORF">GBAR_LOCUS4407</name>
</gene>
<evidence type="ECO:0000256" key="3">
    <source>
        <dbReference type="ARBA" id="ARBA00004123"/>
    </source>
</evidence>
<dbReference type="SUPFAM" id="SSF56219">
    <property type="entry name" value="DNase I-like"/>
    <property type="match status" value="1"/>
</dbReference>
<dbReference type="InterPro" id="IPR051547">
    <property type="entry name" value="TDP2-like"/>
</dbReference>
<name>A0AA35R6Q2_GEOBA</name>
<keyword evidence="7" id="KW-0378">Hydrolase</keyword>
<evidence type="ECO:0000256" key="10">
    <source>
        <dbReference type="ARBA" id="ARBA00023242"/>
    </source>
</evidence>
<dbReference type="GO" id="GO:0005634">
    <property type="term" value="C:nucleus"/>
    <property type="evidence" value="ECO:0007669"/>
    <property type="project" value="UniProtKB-SubCell"/>
</dbReference>
<dbReference type="Gene3D" id="3.60.10.10">
    <property type="entry name" value="Endonuclease/exonuclease/phosphatase"/>
    <property type="match status" value="1"/>
</dbReference>